<name>A0ACD0NYM7_9BASI</name>
<protein>
    <submittedName>
        <fullName evidence="1">Uncharacterized protein</fullName>
    </submittedName>
</protein>
<dbReference type="EMBL" id="KZ819890">
    <property type="protein sequence ID" value="PWN50871.1"/>
    <property type="molecule type" value="Genomic_DNA"/>
</dbReference>
<evidence type="ECO:0000313" key="2">
    <source>
        <dbReference type="Proteomes" id="UP000245626"/>
    </source>
</evidence>
<proteinExistence type="predicted"/>
<dbReference type="Proteomes" id="UP000245626">
    <property type="component" value="Unassembled WGS sequence"/>
</dbReference>
<sequence length="138" mass="14433">MTSPPIIAGHPIAIRVGGRRMSQSSSHPTKSSSGMKGPSPSTSPEDGADDLGSRTPADYPRPNGPGAGEQLNEDEANKEENHHRKEKEQQRKKGMSAEESKYKRLESGTGGGSKGAPGRKMSGAGAGIRITQPAGKMI</sequence>
<organism evidence="1 2">
    <name type="scientific">Violaceomyces palustris</name>
    <dbReference type="NCBI Taxonomy" id="1673888"/>
    <lineage>
        <taxon>Eukaryota</taxon>
        <taxon>Fungi</taxon>
        <taxon>Dikarya</taxon>
        <taxon>Basidiomycota</taxon>
        <taxon>Ustilaginomycotina</taxon>
        <taxon>Ustilaginomycetes</taxon>
        <taxon>Violaceomycetales</taxon>
        <taxon>Violaceomycetaceae</taxon>
        <taxon>Violaceomyces</taxon>
    </lineage>
</organism>
<gene>
    <name evidence="1" type="ORF">IE53DRAFT_75548</name>
</gene>
<evidence type="ECO:0000313" key="1">
    <source>
        <dbReference type="EMBL" id="PWN50871.1"/>
    </source>
</evidence>
<reference evidence="1 2" key="1">
    <citation type="journal article" date="2018" name="Mol. Biol. Evol.">
        <title>Broad Genomic Sampling Reveals a Smut Pathogenic Ancestry of the Fungal Clade Ustilaginomycotina.</title>
        <authorList>
            <person name="Kijpornyongpan T."/>
            <person name="Mondo S.J."/>
            <person name="Barry K."/>
            <person name="Sandor L."/>
            <person name="Lee J."/>
            <person name="Lipzen A."/>
            <person name="Pangilinan J."/>
            <person name="LaButti K."/>
            <person name="Hainaut M."/>
            <person name="Henrissat B."/>
            <person name="Grigoriev I.V."/>
            <person name="Spatafora J.W."/>
            <person name="Aime M.C."/>
        </authorList>
    </citation>
    <scope>NUCLEOTIDE SEQUENCE [LARGE SCALE GENOMIC DNA]</scope>
    <source>
        <strain evidence="1 2">SA 807</strain>
    </source>
</reference>
<keyword evidence="2" id="KW-1185">Reference proteome</keyword>
<accession>A0ACD0NYM7</accession>